<comment type="caution">
    <text evidence="2">The sequence shown here is derived from an EMBL/GenBank/DDBJ whole genome shotgun (WGS) entry which is preliminary data.</text>
</comment>
<evidence type="ECO:0000313" key="2">
    <source>
        <dbReference type="EMBL" id="GIL27275.1"/>
    </source>
</evidence>
<dbReference type="AlphaFoldDB" id="A0A8J4ACP3"/>
<proteinExistence type="predicted"/>
<feature type="region of interest" description="Disordered" evidence="1">
    <location>
        <begin position="54"/>
        <end position="74"/>
    </location>
</feature>
<evidence type="ECO:0000313" key="3">
    <source>
        <dbReference type="Proteomes" id="UP000614996"/>
    </source>
</evidence>
<organism evidence="2 3">
    <name type="scientific">Actinocatenispora comari</name>
    <dbReference type="NCBI Taxonomy" id="2807577"/>
    <lineage>
        <taxon>Bacteria</taxon>
        <taxon>Bacillati</taxon>
        <taxon>Actinomycetota</taxon>
        <taxon>Actinomycetes</taxon>
        <taxon>Micromonosporales</taxon>
        <taxon>Micromonosporaceae</taxon>
        <taxon>Actinocatenispora</taxon>
    </lineage>
</organism>
<sequence length="105" mass="11869">MEPNDAADVDLVISYNRPYWPNEGNSLRNDARLGPLRNAAGMYLTATSYRRSQMKHPAPENLIPRLPRPDEEPNRILCAAPDGAKGNMYWFVEAITAREIIEASR</sequence>
<evidence type="ECO:0000256" key="1">
    <source>
        <dbReference type="SAM" id="MobiDB-lite"/>
    </source>
</evidence>
<dbReference type="EMBL" id="BOPO01000040">
    <property type="protein sequence ID" value="GIL27275.1"/>
    <property type="molecule type" value="Genomic_DNA"/>
</dbReference>
<name>A0A8J4ACP3_9ACTN</name>
<protein>
    <submittedName>
        <fullName evidence="2">Uncharacterized protein</fullName>
    </submittedName>
</protein>
<accession>A0A8J4ACP3</accession>
<dbReference type="Proteomes" id="UP000614996">
    <property type="component" value="Unassembled WGS sequence"/>
</dbReference>
<gene>
    <name evidence="2" type="ORF">NUM_25290</name>
</gene>
<keyword evidence="3" id="KW-1185">Reference proteome</keyword>
<reference evidence="3" key="1">
    <citation type="journal article" date="2021" name="Int. J. Syst. Evol. Microbiol.">
        <title>Actinocatenispora comari sp. nov., an endophytic actinomycete isolated from aerial parts of Comarum salesowianum.</title>
        <authorList>
            <person name="Oyunbileg N."/>
            <person name="Iizaka Y."/>
            <person name="Hamada M."/>
            <person name="Davaapurev B.O."/>
            <person name="Fukumoto A."/>
            <person name="Tsetseg B."/>
            <person name="Kato F."/>
            <person name="Tamura T."/>
            <person name="Batkhuu J."/>
            <person name="Anzai Y."/>
        </authorList>
    </citation>
    <scope>NUCLEOTIDE SEQUENCE [LARGE SCALE GENOMIC DNA]</scope>
    <source>
        <strain evidence="3">NUM-2625</strain>
    </source>
</reference>